<evidence type="ECO:0000313" key="3">
    <source>
        <dbReference type="Proteomes" id="UP000193685"/>
    </source>
</evidence>
<dbReference type="InterPro" id="IPR005302">
    <property type="entry name" value="MoCF_Sase_C"/>
</dbReference>
<dbReference type="OrthoDB" id="17255at2759"/>
<dbReference type="AlphaFoldDB" id="A0A1Y2FQI4"/>
<dbReference type="PROSITE" id="PS51340">
    <property type="entry name" value="MOSC"/>
    <property type="match status" value="1"/>
</dbReference>
<protein>
    <recommendedName>
        <fullName evidence="1">MOSC domain-containing protein</fullName>
    </recommendedName>
</protein>
<dbReference type="OMA" id="ARQYPQM"/>
<dbReference type="GO" id="GO:0030170">
    <property type="term" value="F:pyridoxal phosphate binding"/>
    <property type="evidence" value="ECO:0007669"/>
    <property type="project" value="InterPro"/>
</dbReference>
<accession>A0A1Y2FQI4</accession>
<organism evidence="2 3">
    <name type="scientific">Protomyces lactucae-debilis</name>
    <dbReference type="NCBI Taxonomy" id="2754530"/>
    <lineage>
        <taxon>Eukaryota</taxon>
        <taxon>Fungi</taxon>
        <taxon>Dikarya</taxon>
        <taxon>Ascomycota</taxon>
        <taxon>Taphrinomycotina</taxon>
        <taxon>Taphrinomycetes</taxon>
        <taxon>Taphrinales</taxon>
        <taxon>Protomycetaceae</taxon>
        <taxon>Protomyces</taxon>
    </lineage>
</organism>
<gene>
    <name evidence="2" type="ORF">BCR37DRAFT_377137</name>
</gene>
<dbReference type="EMBL" id="MCFI01000004">
    <property type="protein sequence ID" value="ORY85466.1"/>
    <property type="molecule type" value="Genomic_DNA"/>
</dbReference>
<feature type="domain" description="MOSC" evidence="1">
    <location>
        <begin position="145"/>
        <end position="313"/>
    </location>
</feature>
<dbReference type="SUPFAM" id="SSF50800">
    <property type="entry name" value="PK beta-barrel domain-like"/>
    <property type="match status" value="1"/>
</dbReference>
<name>A0A1Y2FQI4_PROLT</name>
<dbReference type="SUPFAM" id="SSF141673">
    <property type="entry name" value="MOSC N-terminal domain-like"/>
    <property type="match status" value="1"/>
</dbReference>
<dbReference type="GO" id="GO:0030151">
    <property type="term" value="F:molybdenum ion binding"/>
    <property type="evidence" value="ECO:0007669"/>
    <property type="project" value="InterPro"/>
</dbReference>
<dbReference type="RefSeq" id="XP_040726948.1">
    <property type="nucleotide sequence ID" value="XM_040868740.1"/>
</dbReference>
<dbReference type="STRING" id="56484.A0A1Y2FQI4"/>
<dbReference type="GO" id="GO:0003824">
    <property type="term" value="F:catalytic activity"/>
    <property type="evidence" value="ECO:0007669"/>
    <property type="project" value="InterPro"/>
</dbReference>
<evidence type="ECO:0000259" key="1">
    <source>
        <dbReference type="PROSITE" id="PS51340"/>
    </source>
</evidence>
<comment type="caution">
    <text evidence="2">The sequence shown here is derived from an EMBL/GenBank/DDBJ whole genome shotgun (WGS) entry which is preliminary data.</text>
</comment>
<dbReference type="PANTHER" id="PTHR14237">
    <property type="entry name" value="MOLYBDOPTERIN COFACTOR SULFURASE MOSC"/>
    <property type="match status" value="1"/>
</dbReference>
<dbReference type="PANTHER" id="PTHR14237:SF19">
    <property type="entry name" value="MITOCHONDRIAL AMIDOXIME REDUCING COMPONENT 1"/>
    <property type="match status" value="1"/>
</dbReference>
<proteinExistence type="predicted"/>
<dbReference type="GeneID" id="63785339"/>
<keyword evidence="3" id="KW-1185">Reference proteome</keyword>
<reference evidence="2 3" key="1">
    <citation type="submission" date="2016-07" db="EMBL/GenBank/DDBJ databases">
        <title>Pervasive Adenine N6-methylation of Active Genes in Fungi.</title>
        <authorList>
            <consortium name="DOE Joint Genome Institute"/>
            <person name="Mondo S.J."/>
            <person name="Dannebaum R.O."/>
            <person name="Kuo R.C."/>
            <person name="Labutti K."/>
            <person name="Haridas S."/>
            <person name="Kuo A."/>
            <person name="Salamov A."/>
            <person name="Ahrendt S.R."/>
            <person name="Lipzen A."/>
            <person name="Sullivan W."/>
            <person name="Andreopoulos W.B."/>
            <person name="Clum A."/>
            <person name="Lindquist E."/>
            <person name="Daum C."/>
            <person name="Ramamoorthy G.K."/>
            <person name="Gryganskyi A."/>
            <person name="Culley D."/>
            <person name="Magnuson J.K."/>
            <person name="James T.Y."/>
            <person name="O'Malley M.A."/>
            <person name="Stajich J.E."/>
            <person name="Spatafora J.W."/>
            <person name="Visel A."/>
            <person name="Grigoriev I.V."/>
        </authorList>
    </citation>
    <scope>NUCLEOTIDE SEQUENCE [LARGE SCALE GENOMIC DNA]</scope>
    <source>
        <strain evidence="2 3">12-1054</strain>
    </source>
</reference>
<dbReference type="InterPro" id="IPR005303">
    <property type="entry name" value="MOCOS_middle"/>
</dbReference>
<evidence type="ECO:0000313" key="2">
    <source>
        <dbReference type="EMBL" id="ORY85466.1"/>
    </source>
</evidence>
<dbReference type="Pfam" id="PF03476">
    <property type="entry name" value="MOSC_N"/>
    <property type="match status" value="1"/>
</dbReference>
<sequence>MSSLHIAKLFIYPIKSCYGIELHSAQVRPEGLDLDRRWCLVNSDNKFLTIREIAKMTLIRPRLSEDESELLVEIPDEKGTLVLAVRVPTRPTREHLDSSTTLQTMTIWKDSPEAWIYDASVTEKLSEFLGQPVRLACKAPGASDRELPGPSSSTALGRETSVGFADFLPVLVASLKSLEDLNQRLADAKTAEERSPVTIRRFRPNIVIDGDALEAWSEDSWKCISFSTKEGRALTLDLTEICLRCLVPNVDPESGVKNKHEPWDTAMSYRRIVPSKRYKPAFGMLAVPRPSAVSAEKNAVIGTLQVGACLTVEESVESDQGEVPMEETPVQNEGLLGSITSRVSSWLS</sequence>
<dbReference type="Proteomes" id="UP000193685">
    <property type="component" value="Unassembled WGS sequence"/>
</dbReference>
<dbReference type="Pfam" id="PF03473">
    <property type="entry name" value="MOSC"/>
    <property type="match status" value="1"/>
</dbReference>
<dbReference type="InterPro" id="IPR011037">
    <property type="entry name" value="Pyrv_Knase-like_insert_dom_sf"/>
</dbReference>